<gene>
    <name evidence="3" type="ORF">EGW08_008814</name>
</gene>
<accession>A0A3S0ZUU9</accession>
<dbReference type="OrthoDB" id="428159at2759"/>
<feature type="non-terminal residue" evidence="3">
    <location>
        <position position="252"/>
    </location>
</feature>
<feature type="region of interest" description="Disordered" evidence="2">
    <location>
        <begin position="1"/>
        <end position="22"/>
    </location>
</feature>
<evidence type="ECO:0000256" key="1">
    <source>
        <dbReference type="ARBA" id="ARBA00006545"/>
    </source>
</evidence>
<organism evidence="3 4">
    <name type="scientific">Elysia chlorotica</name>
    <name type="common">Eastern emerald elysia</name>
    <name type="synonym">Sea slug</name>
    <dbReference type="NCBI Taxonomy" id="188477"/>
    <lineage>
        <taxon>Eukaryota</taxon>
        <taxon>Metazoa</taxon>
        <taxon>Spiralia</taxon>
        <taxon>Lophotrochozoa</taxon>
        <taxon>Mollusca</taxon>
        <taxon>Gastropoda</taxon>
        <taxon>Heterobranchia</taxon>
        <taxon>Euthyneura</taxon>
        <taxon>Panpulmonata</taxon>
        <taxon>Sacoglossa</taxon>
        <taxon>Placobranchoidea</taxon>
        <taxon>Plakobranchidae</taxon>
        <taxon>Elysia</taxon>
    </lineage>
</organism>
<dbReference type="GO" id="GO:0045053">
    <property type="term" value="P:protein retention in Golgi apparatus"/>
    <property type="evidence" value="ECO:0007669"/>
    <property type="project" value="TreeGrafter"/>
</dbReference>
<keyword evidence="4" id="KW-1185">Reference proteome</keyword>
<feature type="region of interest" description="Disordered" evidence="2">
    <location>
        <begin position="85"/>
        <end position="111"/>
    </location>
</feature>
<evidence type="ECO:0000313" key="4">
    <source>
        <dbReference type="Proteomes" id="UP000271974"/>
    </source>
</evidence>
<dbReference type="PANTHER" id="PTHR16166">
    <property type="entry name" value="VACUOLAR PROTEIN SORTING-ASSOCIATED PROTEIN VPS13"/>
    <property type="match status" value="1"/>
</dbReference>
<evidence type="ECO:0000256" key="2">
    <source>
        <dbReference type="SAM" id="MobiDB-lite"/>
    </source>
</evidence>
<dbReference type="GO" id="GO:0006623">
    <property type="term" value="P:protein targeting to vacuole"/>
    <property type="evidence" value="ECO:0007669"/>
    <property type="project" value="TreeGrafter"/>
</dbReference>
<dbReference type="InterPro" id="IPR026847">
    <property type="entry name" value="VPS13"/>
</dbReference>
<comment type="caution">
    <text evidence="3">The sequence shown here is derived from an EMBL/GenBank/DDBJ whole genome shotgun (WGS) entry which is preliminary data.</text>
</comment>
<dbReference type="AlphaFoldDB" id="A0A3S0ZUU9"/>
<dbReference type="EMBL" id="RQTK01000243">
    <property type="protein sequence ID" value="RUS83442.1"/>
    <property type="molecule type" value="Genomic_DNA"/>
</dbReference>
<dbReference type="STRING" id="188477.A0A3S0ZUU9"/>
<comment type="similarity">
    <text evidence="1">Belongs to the VPS13 family.</text>
</comment>
<dbReference type="PANTHER" id="PTHR16166:SF93">
    <property type="entry name" value="INTERMEMBRANE LIPID TRANSFER PROTEIN VPS13"/>
    <property type="match status" value="1"/>
</dbReference>
<dbReference type="Proteomes" id="UP000271974">
    <property type="component" value="Unassembled WGS sequence"/>
</dbReference>
<proteinExistence type="inferred from homology"/>
<protein>
    <submittedName>
        <fullName evidence="3">Uncharacterized protein</fullName>
    </submittedName>
</protein>
<sequence>MISQAAFNKENPEFDSSSASTSDHTQDLIHVTFNQNSTQDKVLVTNISSIHVCVCVEFLMKVADLFTKAMPPTQPKTIEAATLAQTEHDRRAVKTESKRSQVPSSEPEKGSLDFTLKLGKPEIFLIEDQMNPHTDSLIVDVEVDFRMRMNPSALSINGSIRQLSLVSCVFGKADTKKAFQKGKKRVRIISRSEKHLLEIAFCCYRRKWDKLPTMFYVLSPVDISVIGNGPVGKDQHIDVSMTDFIMTVSPAT</sequence>
<feature type="compositionally biased region" description="Basic and acidic residues" evidence="2">
    <location>
        <begin position="86"/>
        <end position="99"/>
    </location>
</feature>
<evidence type="ECO:0000313" key="3">
    <source>
        <dbReference type="EMBL" id="RUS83442.1"/>
    </source>
</evidence>
<name>A0A3S0ZUU9_ELYCH</name>
<reference evidence="3 4" key="1">
    <citation type="submission" date="2019-01" db="EMBL/GenBank/DDBJ databases">
        <title>A draft genome assembly of the solar-powered sea slug Elysia chlorotica.</title>
        <authorList>
            <person name="Cai H."/>
            <person name="Li Q."/>
            <person name="Fang X."/>
            <person name="Li J."/>
            <person name="Curtis N.E."/>
            <person name="Altenburger A."/>
            <person name="Shibata T."/>
            <person name="Feng M."/>
            <person name="Maeda T."/>
            <person name="Schwartz J.A."/>
            <person name="Shigenobu S."/>
            <person name="Lundholm N."/>
            <person name="Nishiyama T."/>
            <person name="Yang H."/>
            <person name="Hasebe M."/>
            <person name="Li S."/>
            <person name="Pierce S.K."/>
            <person name="Wang J."/>
        </authorList>
    </citation>
    <scope>NUCLEOTIDE SEQUENCE [LARGE SCALE GENOMIC DNA]</scope>
    <source>
        <strain evidence="3">EC2010</strain>
        <tissue evidence="3">Whole organism of an adult</tissue>
    </source>
</reference>